<accession>A0A384KTZ6</accession>
<protein>
    <submittedName>
        <fullName evidence="2">Uncharacterized protein</fullName>
    </submittedName>
</protein>
<feature type="transmembrane region" description="Helical" evidence="1">
    <location>
        <begin position="41"/>
        <end position="61"/>
    </location>
</feature>
<feature type="transmembrane region" description="Helical" evidence="1">
    <location>
        <begin position="12"/>
        <end position="32"/>
    </location>
</feature>
<organism evidence="2 3">
    <name type="scientific">Haloferax volcanii (strain ATCC 29605 / DSM 3757 / JCM 8879 / NBRC 14742 / NCIMB 2012 / VKM B-1768 / DS2)</name>
    <name type="common">Halobacterium volcanii</name>
    <dbReference type="NCBI Taxonomy" id="309800"/>
    <lineage>
        <taxon>Archaea</taxon>
        <taxon>Methanobacteriati</taxon>
        <taxon>Methanobacteriota</taxon>
        <taxon>Stenosarchaea group</taxon>
        <taxon>Halobacteria</taxon>
        <taxon>Halobacteriales</taxon>
        <taxon>Haloferacaceae</taxon>
        <taxon>Haloferax</taxon>
    </lineage>
</organism>
<feature type="transmembrane region" description="Helical" evidence="1">
    <location>
        <begin position="81"/>
        <end position="102"/>
    </location>
</feature>
<gene>
    <name evidence="2" type="ORF">C498_17705</name>
</gene>
<dbReference type="AlphaFoldDB" id="A0A384KTZ6"/>
<evidence type="ECO:0000313" key="2">
    <source>
        <dbReference type="EMBL" id="ELY24514.1"/>
    </source>
</evidence>
<proteinExistence type="predicted"/>
<name>A0A384KTZ6_HALVD</name>
<feature type="transmembrane region" description="Helical" evidence="1">
    <location>
        <begin position="137"/>
        <end position="158"/>
    </location>
</feature>
<dbReference type="EMBL" id="AOHU01000104">
    <property type="protein sequence ID" value="ELY24514.1"/>
    <property type="molecule type" value="Genomic_DNA"/>
</dbReference>
<dbReference type="RefSeq" id="WP_004044720.1">
    <property type="nucleotide sequence ID" value="NC_013967.1"/>
</dbReference>
<sequence>MPGSPDPVLGNWLLTHIVAVAAALGTVAVVYATRARSARSFLTPALVSGGYALATLAVWTAPRLVTDAFPSGLVEDPLTAAGFLGVSFLLLAGFVAVSALLFARRGLVAPLVGLFGVTELVWWAFLHVRGETDALGMFLIFGPVLLVLLVVAAGVEFAGRWGWRRFVRESGRSAS</sequence>
<dbReference type="Proteomes" id="UP000011532">
    <property type="component" value="Unassembled WGS sequence"/>
</dbReference>
<comment type="caution">
    <text evidence="2">The sequence shown here is derived from an EMBL/GenBank/DDBJ whole genome shotgun (WGS) entry which is preliminary data.</text>
</comment>
<dbReference type="OrthoDB" id="270068at2157"/>
<keyword evidence="1" id="KW-1133">Transmembrane helix</keyword>
<keyword evidence="1" id="KW-0812">Transmembrane</keyword>
<reference evidence="2 3" key="2">
    <citation type="journal article" date="2014" name="PLoS Genet.">
        <title>Phylogenetically driven sequencing of extremely halophilic archaea reveals strategies for static and dynamic osmo-response.</title>
        <authorList>
            <person name="Becker E.A."/>
            <person name="Seitzer P.M."/>
            <person name="Tritt A."/>
            <person name="Larsen D."/>
            <person name="Krusor M."/>
            <person name="Yao A.I."/>
            <person name="Wu D."/>
            <person name="Madern D."/>
            <person name="Eisen J.A."/>
            <person name="Darling A.E."/>
            <person name="Facciotti M.T."/>
        </authorList>
    </citation>
    <scope>NUCLEOTIDE SEQUENCE [LARGE SCALE GENOMIC DNA]</scope>
    <source>
        <strain evidence="3">ATCC 29605 / DSM 3757 / JCM 8879 / NBRC 14742 / NCIMB 2012 / VKM B-1768 / DS2</strain>
    </source>
</reference>
<feature type="transmembrane region" description="Helical" evidence="1">
    <location>
        <begin position="107"/>
        <end position="125"/>
    </location>
</feature>
<evidence type="ECO:0000313" key="3">
    <source>
        <dbReference type="Proteomes" id="UP000011532"/>
    </source>
</evidence>
<reference evidence="3" key="1">
    <citation type="submission" date="2012-11" db="EMBL/GenBank/DDBJ databases">
        <authorList>
            <person name="Becker E.A."/>
            <person name="Seitzer P."/>
            <person name="Tritt A."/>
            <person name="Larsen D."/>
            <person name="Yao A."/>
            <person name="Wu D."/>
            <person name="Darling A."/>
            <person name="Eisen J.A."/>
            <person name="Facciotti M.T."/>
        </authorList>
    </citation>
    <scope>NUCLEOTIDE SEQUENCE [LARGE SCALE GENOMIC DNA]</scope>
    <source>
        <strain evidence="3">ATCC 29605 / DSM 3757 / JCM 8879 / NBRC 14742 / NCIMB 2012 / VKM B-1768 / DS2</strain>
    </source>
</reference>
<dbReference type="GeneID" id="8923997"/>
<keyword evidence="1" id="KW-0472">Membrane</keyword>
<evidence type="ECO:0000256" key="1">
    <source>
        <dbReference type="SAM" id="Phobius"/>
    </source>
</evidence>